<dbReference type="EMBL" id="CP009526">
    <property type="protein sequence ID" value="AKB49679.1"/>
    <property type="molecule type" value="Genomic_DNA"/>
</dbReference>
<sequence length="202" mass="21712">MIIEAISQGMLLGLSTGIFCLVTCAPVYVPFVLSEDRKLRQSILAIGEIAMGRLIAYLFFGLILGILGKQIDGPWLNRAIGIAMVLLSVLMLAFVAVKKCPHFGLCKLSKKYVNYPAFFGFLTGINVCPPFLLAMSAALSYVSIAGSILLFGGFFVGTSFYLILLVPLGLAAKVESIRQIGLITTVMSGIMFLALGMGYLLL</sequence>
<feature type="domain" description="Urease accessory protein UreH-like transmembrane" evidence="2">
    <location>
        <begin position="10"/>
        <end position="196"/>
    </location>
</feature>
<dbReference type="Pfam" id="PF13386">
    <property type="entry name" value="DsbD_2"/>
    <property type="match status" value="1"/>
</dbReference>
<keyword evidence="1" id="KW-0472">Membrane</keyword>
<feature type="transmembrane region" description="Helical" evidence="1">
    <location>
        <begin position="12"/>
        <end position="31"/>
    </location>
</feature>
<accession>A0A0E3QJM7</accession>
<name>A0A0E3QJM7_METBA</name>
<evidence type="ECO:0000313" key="4">
    <source>
        <dbReference type="Proteomes" id="UP000033038"/>
    </source>
</evidence>
<protein>
    <recommendedName>
        <fullName evidence="2">Urease accessory protein UreH-like transmembrane domain-containing protein</fullName>
    </recommendedName>
</protein>
<keyword evidence="1" id="KW-0812">Transmembrane</keyword>
<dbReference type="Proteomes" id="UP000033038">
    <property type="component" value="Chromosome"/>
</dbReference>
<keyword evidence="1" id="KW-1133">Transmembrane helix</keyword>
<gene>
    <name evidence="3" type="ORF">MSBRW_0426</name>
</gene>
<organism evidence="3 4">
    <name type="scientific">Methanosarcina barkeri str. Wiesmoor</name>
    <dbReference type="NCBI Taxonomy" id="1434109"/>
    <lineage>
        <taxon>Archaea</taxon>
        <taxon>Methanobacteriati</taxon>
        <taxon>Methanobacteriota</taxon>
        <taxon>Stenosarchaea group</taxon>
        <taxon>Methanomicrobia</taxon>
        <taxon>Methanosarcinales</taxon>
        <taxon>Methanosarcinaceae</taxon>
        <taxon>Methanosarcina</taxon>
    </lineage>
</organism>
<evidence type="ECO:0000313" key="3">
    <source>
        <dbReference type="EMBL" id="AKB49679.1"/>
    </source>
</evidence>
<feature type="transmembrane region" description="Helical" evidence="1">
    <location>
        <begin position="79"/>
        <end position="97"/>
    </location>
</feature>
<reference evidence="3 4" key="1">
    <citation type="submission" date="2014-07" db="EMBL/GenBank/DDBJ databases">
        <title>Methanogenic archaea and the global carbon cycle.</title>
        <authorList>
            <person name="Henriksen J.R."/>
            <person name="Luke J."/>
            <person name="Reinhart S."/>
            <person name="Benedict M.N."/>
            <person name="Youngblut N.D."/>
            <person name="Metcalf M.E."/>
            <person name="Whitaker R.J."/>
            <person name="Metcalf W.W."/>
        </authorList>
    </citation>
    <scope>NUCLEOTIDE SEQUENCE [LARGE SCALE GENOMIC DNA]</scope>
    <source>
        <strain evidence="3 4">Wiesmoor</strain>
    </source>
</reference>
<feature type="transmembrane region" description="Helical" evidence="1">
    <location>
        <begin position="148"/>
        <end position="168"/>
    </location>
</feature>
<dbReference type="PATRIC" id="fig|1434109.4.peg.511"/>
<dbReference type="RefSeq" id="WP_011305608.1">
    <property type="nucleotide sequence ID" value="NZ_CP009526.1"/>
</dbReference>
<proteinExistence type="predicted"/>
<dbReference type="GeneID" id="25419127"/>
<dbReference type="AlphaFoldDB" id="A0A0E3QJM7"/>
<feature type="transmembrane region" description="Helical" evidence="1">
    <location>
        <begin position="43"/>
        <end position="67"/>
    </location>
</feature>
<dbReference type="KEGG" id="mbw:MSBRW_0426"/>
<evidence type="ECO:0000256" key="1">
    <source>
        <dbReference type="SAM" id="Phobius"/>
    </source>
</evidence>
<feature type="transmembrane region" description="Helical" evidence="1">
    <location>
        <begin position="118"/>
        <end position="142"/>
    </location>
</feature>
<dbReference type="HOGENOM" id="CLU_114405_0_0_2"/>
<feature type="transmembrane region" description="Helical" evidence="1">
    <location>
        <begin position="180"/>
        <end position="201"/>
    </location>
</feature>
<dbReference type="InterPro" id="IPR039447">
    <property type="entry name" value="UreH-like_TM_dom"/>
</dbReference>
<evidence type="ECO:0000259" key="2">
    <source>
        <dbReference type="Pfam" id="PF13386"/>
    </source>
</evidence>